<name>A0AAE1IN32_9HYPO</name>
<dbReference type="EMBL" id="JAWRVG010000001">
    <property type="protein sequence ID" value="KAK4085259.1"/>
    <property type="molecule type" value="Genomic_DNA"/>
</dbReference>
<reference evidence="1" key="1">
    <citation type="submission" date="2023-11" db="EMBL/GenBank/DDBJ databases">
        <title>The genome sequences of three competitors of mushroom-forming fungi.</title>
        <authorList>
            <person name="Beijen E."/>
            <person name="Ohm R.A."/>
        </authorList>
    </citation>
    <scope>NUCLEOTIDE SEQUENCE</scope>
    <source>
        <strain evidence="1">CBS 100526</strain>
    </source>
</reference>
<dbReference type="GeneID" id="87916581"/>
<sequence>MLLSNREILEHDTYSFGASDFLMVTDLFEGIGIENYLAEYEIGSGAFYRANNLVRKKDHPKKQEIQVIEVFHSQKKQILWIWSLDVDEFSGTELTTLKKVNTPSMESQRLYCKWQDTWVEIANAQKGELGAAINKITGMGLKAKEITTEKNEERGIELRVVYLEDTTDYRAIGRVYTN</sequence>
<evidence type="ECO:0000313" key="2">
    <source>
        <dbReference type="Proteomes" id="UP001273209"/>
    </source>
</evidence>
<organism evidence="1 2">
    <name type="scientific">Trichoderma aggressivum f. europaeum</name>
    <dbReference type="NCBI Taxonomy" id="173218"/>
    <lineage>
        <taxon>Eukaryota</taxon>
        <taxon>Fungi</taxon>
        <taxon>Dikarya</taxon>
        <taxon>Ascomycota</taxon>
        <taxon>Pezizomycotina</taxon>
        <taxon>Sordariomycetes</taxon>
        <taxon>Hypocreomycetidae</taxon>
        <taxon>Hypocreales</taxon>
        <taxon>Hypocreaceae</taxon>
        <taxon>Trichoderma</taxon>
    </lineage>
</organism>
<protein>
    <submittedName>
        <fullName evidence="1">Uncharacterized protein</fullName>
    </submittedName>
</protein>
<accession>A0AAE1IN32</accession>
<keyword evidence="2" id="KW-1185">Reference proteome</keyword>
<dbReference type="AlphaFoldDB" id="A0AAE1IN32"/>
<proteinExistence type="predicted"/>
<comment type="caution">
    <text evidence="1">The sequence shown here is derived from an EMBL/GenBank/DDBJ whole genome shotgun (WGS) entry which is preliminary data.</text>
</comment>
<dbReference type="RefSeq" id="XP_062760599.1">
    <property type="nucleotide sequence ID" value="XM_062897487.1"/>
</dbReference>
<evidence type="ECO:0000313" key="1">
    <source>
        <dbReference type="EMBL" id="KAK4085259.1"/>
    </source>
</evidence>
<dbReference type="Proteomes" id="UP001273209">
    <property type="component" value="Unassembled WGS sequence"/>
</dbReference>
<gene>
    <name evidence="1" type="ORF">Triagg1_249</name>
</gene>